<dbReference type="OrthoDB" id="2496344at2759"/>
<evidence type="ECO:0000313" key="2">
    <source>
        <dbReference type="EMBL" id="KNZ45221.1"/>
    </source>
</evidence>
<proteinExistence type="predicted"/>
<evidence type="ECO:0000256" key="1">
    <source>
        <dbReference type="SAM" id="MobiDB-lite"/>
    </source>
</evidence>
<evidence type="ECO:0000313" key="3">
    <source>
        <dbReference type="Proteomes" id="UP000037035"/>
    </source>
</evidence>
<dbReference type="Proteomes" id="UP000037035">
    <property type="component" value="Unassembled WGS sequence"/>
</dbReference>
<feature type="region of interest" description="Disordered" evidence="1">
    <location>
        <begin position="406"/>
        <end position="432"/>
    </location>
</feature>
<name>A0A0L6U9N6_9BASI</name>
<dbReference type="AlphaFoldDB" id="A0A0L6U9N6"/>
<sequence length="432" mass="46421">MFSEQANQFFPPSNSPVTFELPHPQGPFNESLLYTPIQSLQSNPTCYPQDIMAPASMGLFDIFQSIDPSQSLQEPNPPVNKQAYGLAVGLISPKSLNFGAAQQAKEDGVSTVSLGLNSSQLTQQARISKDTSSLSVMGVCSHELYPLTNKQVTLGFQNGSMGCSQKNNENIGHEQGMKSYPFNPHFQSNGGNSYISPPAASLQSPRLDQMSILGADITNFLDSVFEGSPATPIVTPGKAASTSPSTPHPTLNTVENVGLKSLARDTRVDGPTLDTQLERNSQTGVLRPLPNAKPATPAIGEIPATLKNEREPAGGTRPTDNILDLPRIARKPSSPPFNSCGGLGPDLVLKRKRFEEETDTQFISCRTIKSAPRLIFSGKDSQGAPTYAALITVSIPSIPDLNFSPKNLSKNLSSRRTKLPSNPPKKARLQKN</sequence>
<dbReference type="VEuPathDB" id="FungiDB:VP01_836g1"/>
<dbReference type="EMBL" id="LAVV01013904">
    <property type="protein sequence ID" value="KNZ45221.1"/>
    <property type="molecule type" value="Genomic_DNA"/>
</dbReference>
<keyword evidence="3" id="KW-1185">Reference proteome</keyword>
<comment type="caution">
    <text evidence="2">The sequence shown here is derived from an EMBL/GenBank/DDBJ whole genome shotgun (WGS) entry which is preliminary data.</text>
</comment>
<protein>
    <submittedName>
        <fullName evidence="2">Uncharacterized protein</fullName>
    </submittedName>
</protein>
<organism evidence="2 3">
    <name type="scientific">Puccinia sorghi</name>
    <dbReference type="NCBI Taxonomy" id="27349"/>
    <lineage>
        <taxon>Eukaryota</taxon>
        <taxon>Fungi</taxon>
        <taxon>Dikarya</taxon>
        <taxon>Basidiomycota</taxon>
        <taxon>Pucciniomycotina</taxon>
        <taxon>Pucciniomycetes</taxon>
        <taxon>Pucciniales</taxon>
        <taxon>Pucciniaceae</taxon>
        <taxon>Puccinia</taxon>
    </lineage>
</organism>
<accession>A0A0L6U9N6</accession>
<gene>
    <name evidence="2" type="ORF">VP01_836g1</name>
</gene>
<reference evidence="2 3" key="1">
    <citation type="submission" date="2015-08" db="EMBL/GenBank/DDBJ databases">
        <title>Next Generation Sequencing and Analysis of the Genome of Puccinia sorghi L Schw, the Causal Agent of Maize Common Rust.</title>
        <authorList>
            <person name="Rochi L."/>
            <person name="Burguener G."/>
            <person name="Darino M."/>
            <person name="Turjanski A."/>
            <person name="Kreff E."/>
            <person name="Dieguez M.J."/>
            <person name="Sacco F."/>
        </authorList>
    </citation>
    <scope>NUCLEOTIDE SEQUENCE [LARGE SCALE GENOMIC DNA]</scope>
    <source>
        <strain evidence="2 3">RO10H11247</strain>
    </source>
</reference>